<feature type="domain" description="EGF-like" evidence="10">
    <location>
        <begin position="47"/>
        <end position="87"/>
    </location>
</feature>
<evidence type="ECO:0000256" key="8">
    <source>
        <dbReference type="SAM" id="Phobius"/>
    </source>
</evidence>
<keyword evidence="5 7" id="KW-1015">Disulfide bond</keyword>
<protein>
    <submittedName>
        <fullName evidence="11">TGFA factor</fullName>
    </submittedName>
</protein>
<evidence type="ECO:0000256" key="4">
    <source>
        <dbReference type="ARBA" id="ARBA00023030"/>
    </source>
</evidence>
<dbReference type="PROSITE" id="PS00022">
    <property type="entry name" value="EGF_1"/>
    <property type="match status" value="1"/>
</dbReference>
<keyword evidence="3 7" id="KW-0245">EGF-like domain</keyword>
<evidence type="ECO:0000256" key="2">
    <source>
        <dbReference type="ARBA" id="ARBA00022525"/>
    </source>
</evidence>
<dbReference type="GO" id="GO:0051781">
    <property type="term" value="P:positive regulation of cell division"/>
    <property type="evidence" value="ECO:0007669"/>
    <property type="project" value="UniProtKB-KW"/>
</dbReference>
<evidence type="ECO:0000256" key="9">
    <source>
        <dbReference type="SAM" id="SignalP"/>
    </source>
</evidence>
<evidence type="ECO:0000256" key="6">
    <source>
        <dbReference type="ARBA" id="ARBA00023246"/>
    </source>
</evidence>
<dbReference type="AlphaFoldDB" id="A0A8J7NSG9"/>
<reference evidence="11" key="1">
    <citation type="journal article" date="2021" name="Cell">
        <title>Tracing the genetic footprints of vertebrate landing in non-teleost ray-finned fishes.</title>
        <authorList>
            <person name="Bi X."/>
            <person name="Wang K."/>
            <person name="Yang L."/>
            <person name="Pan H."/>
            <person name="Jiang H."/>
            <person name="Wei Q."/>
            <person name="Fang M."/>
            <person name="Yu H."/>
            <person name="Zhu C."/>
            <person name="Cai Y."/>
            <person name="He Y."/>
            <person name="Gan X."/>
            <person name="Zeng H."/>
            <person name="Yu D."/>
            <person name="Zhu Y."/>
            <person name="Jiang H."/>
            <person name="Qiu Q."/>
            <person name="Yang H."/>
            <person name="Zhang Y.E."/>
            <person name="Wang W."/>
            <person name="Zhu M."/>
            <person name="He S."/>
            <person name="Zhang G."/>
        </authorList>
    </citation>
    <scope>NUCLEOTIDE SEQUENCE</scope>
    <source>
        <strain evidence="11">Allg_001</strain>
    </source>
</reference>
<evidence type="ECO:0000256" key="7">
    <source>
        <dbReference type="PROSITE-ProRule" id="PRU00076"/>
    </source>
</evidence>
<feature type="non-terminal residue" evidence="11">
    <location>
        <position position="1"/>
    </location>
</feature>
<dbReference type="Proteomes" id="UP000736164">
    <property type="component" value="Unassembled WGS sequence"/>
</dbReference>
<feature type="disulfide bond" evidence="7">
    <location>
        <begin position="77"/>
        <end position="86"/>
    </location>
</feature>
<keyword evidence="8" id="KW-0812">Transmembrane</keyword>
<dbReference type="GO" id="GO:0007173">
    <property type="term" value="P:epidermal growth factor receptor signaling pathway"/>
    <property type="evidence" value="ECO:0007669"/>
    <property type="project" value="TreeGrafter"/>
</dbReference>
<keyword evidence="8" id="KW-0472">Membrane</keyword>
<keyword evidence="2" id="KW-0964">Secreted</keyword>
<feature type="signal peptide" evidence="9">
    <location>
        <begin position="1"/>
        <end position="19"/>
    </location>
</feature>
<keyword evidence="4" id="KW-0339">Growth factor</keyword>
<feature type="non-terminal residue" evidence="11">
    <location>
        <position position="176"/>
    </location>
</feature>
<proteinExistence type="predicted"/>
<comment type="subcellular location">
    <subcellularLocation>
        <location evidence="1">Secreted</location>
        <location evidence="1">Extracellular space</location>
    </subcellularLocation>
</comment>
<dbReference type="SUPFAM" id="SSF57196">
    <property type="entry name" value="EGF/Laminin"/>
    <property type="match status" value="1"/>
</dbReference>
<dbReference type="GO" id="GO:0045840">
    <property type="term" value="P:positive regulation of mitotic nuclear division"/>
    <property type="evidence" value="ECO:0007669"/>
    <property type="project" value="TreeGrafter"/>
</dbReference>
<dbReference type="InterPro" id="IPR000742">
    <property type="entry name" value="EGF"/>
</dbReference>
<evidence type="ECO:0000256" key="5">
    <source>
        <dbReference type="ARBA" id="ARBA00023157"/>
    </source>
</evidence>
<dbReference type="GO" id="GO:0005154">
    <property type="term" value="F:epidermal growth factor receptor binding"/>
    <property type="evidence" value="ECO:0007669"/>
    <property type="project" value="TreeGrafter"/>
</dbReference>
<dbReference type="GO" id="GO:0005615">
    <property type="term" value="C:extracellular space"/>
    <property type="evidence" value="ECO:0007669"/>
    <property type="project" value="TreeGrafter"/>
</dbReference>
<name>A0A8J7NSG9_ATRSP</name>
<dbReference type="EMBL" id="JAAWVO010035689">
    <property type="protein sequence ID" value="MBN3317440.1"/>
    <property type="molecule type" value="Genomic_DNA"/>
</dbReference>
<evidence type="ECO:0000313" key="12">
    <source>
        <dbReference type="Proteomes" id="UP000736164"/>
    </source>
</evidence>
<keyword evidence="9" id="KW-0732">Signal</keyword>
<dbReference type="PANTHER" id="PTHR10740:SF1">
    <property type="entry name" value="PROTRANSFORMING GROWTH FACTOR ALPHA"/>
    <property type="match status" value="1"/>
</dbReference>
<dbReference type="PANTHER" id="PTHR10740">
    <property type="entry name" value="TRANSFORMING GROWTH FACTOR ALPHA"/>
    <property type="match status" value="1"/>
</dbReference>
<dbReference type="SMART" id="SM00181">
    <property type="entry name" value="EGF"/>
    <property type="match status" value="1"/>
</dbReference>
<dbReference type="PRINTS" id="PR00009">
    <property type="entry name" value="EGFTGF"/>
</dbReference>
<evidence type="ECO:0000259" key="10">
    <source>
        <dbReference type="PROSITE" id="PS50026"/>
    </source>
</evidence>
<gene>
    <name evidence="11" type="primary">Tgfa</name>
    <name evidence="11" type="ORF">GTO95_0018096</name>
</gene>
<dbReference type="GO" id="GO:0008284">
    <property type="term" value="P:positive regulation of cell population proliferation"/>
    <property type="evidence" value="ECO:0007669"/>
    <property type="project" value="TreeGrafter"/>
</dbReference>
<evidence type="ECO:0000256" key="3">
    <source>
        <dbReference type="ARBA" id="ARBA00022536"/>
    </source>
</evidence>
<dbReference type="PROSITE" id="PS01186">
    <property type="entry name" value="EGF_2"/>
    <property type="match status" value="1"/>
</dbReference>
<feature type="transmembrane region" description="Helical" evidence="8">
    <location>
        <begin position="104"/>
        <end position="125"/>
    </location>
</feature>
<comment type="caution">
    <text evidence="11">The sequence shown here is derived from an EMBL/GenBank/DDBJ whole genome shotgun (WGS) entry which is preliminary data.</text>
</comment>
<dbReference type="PROSITE" id="PS50026">
    <property type="entry name" value="EGF_3"/>
    <property type="match status" value="1"/>
</dbReference>
<comment type="caution">
    <text evidence="7">Lacks conserved residue(s) required for the propagation of feature annotation.</text>
</comment>
<feature type="chain" id="PRO_5035206840" evidence="9">
    <location>
        <begin position="20"/>
        <end position="176"/>
    </location>
</feature>
<dbReference type="Gene3D" id="2.10.25.10">
    <property type="entry name" value="Laminin"/>
    <property type="match status" value="1"/>
</dbReference>
<accession>A0A8J7NSG9</accession>
<sequence>MAVSAEFLLSVASLSLCDCSERTFEMLGCSRIEGCLYVPLAEPVRSHFGDCPDTHSHFCFHGTCRFLVQEDTPACVCHPGFVGMRCEHADLLAVVATNQQQQTIATLLVLSVVGCVLLILTCTLIHCCRKRGACGWSHSLPCRHEKPEGLLKGGTSCCHSETGIMATVILAQPFQT</sequence>
<organism evidence="11 12">
    <name type="scientific">Atractosteus spatula</name>
    <name type="common">Alligator gar</name>
    <name type="synonym">Lepisosteus spatula</name>
    <dbReference type="NCBI Taxonomy" id="7917"/>
    <lineage>
        <taxon>Eukaryota</taxon>
        <taxon>Metazoa</taxon>
        <taxon>Chordata</taxon>
        <taxon>Craniata</taxon>
        <taxon>Vertebrata</taxon>
        <taxon>Euteleostomi</taxon>
        <taxon>Actinopterygii</taxon>
        <taxon>Neopterygii</taxon>
        <taxon>Holostei</taxon>
        <taxon>Semionotiformes</taxon>
        <taxon>Lepisosteidae</taxon>
        <taxon>Atractosteus</taxon>
    </lineage>
</organism>
<dbReference type="FunFam" id="2.10.25.10:FF:000182">
    <property type="entry name" value="Protransforming growth factor alpha"/>
    <property type="match status" value="1"/>
</dbReference>
<evidence type="ECO:0000256" key="1">
    <source>
        <dbReference type="ARBA" id="ARBA00004239"/>
    </source>
</evidence>
<evidence type="ECO:0000313" key="11">
    <source>
        <dbReference type="EMBL" id="MBN3317440.1"/>
    </source>
</evidence>
<keyword evidence="12" id="KW-1185">Reference proteome</keyword>
<keyword evidence="8" id="KW-1133">Transmembrane helix</keyword>
<keyword evidence="6" id="KW-0497">Mitogen</keyword>
<dbReference type="GO" id="GO:0008083">
    <property type="term" value="F:growth factor activity"/>
    <property type="evidence" value="ECO:0007669"/>
    <property type="project" value="UniProtKB-KW"/>
</dbReference>